<evidence type="ECO:0000313" key="2">
    <source>
        <dbReference type="Proteomes" id="UP000240971"/>
    </source>
</evidence>
<keyword evidence="2" id="KW-1185">Reference proteome</keyword>
<sequence length="48" mass="5584">MMQEYDKLSNFNILLQFIGTHEAPESIKKTYVSSSRNRYKKPGITGYV</sequence>
<organism evidence="1 2">
    <name type="scientific">Chitinophaga niastensis</name>
    <dbReference type="NCBI Taxonomy" id="536980"/>
    <lineage>
        <taxon>Bacteria</taxon>
        <taxon>Pseudomonadati</taxon>
        <taxon>Bacteroidota</taxon>
        <taxon>Chitinophagia</taxon>
        <taxon>Chitinophagales</taxon>
        <taxon>Chitinophagaceae</taxon>
        <taxon>Chitinophaga</taxon>
    </lineage>
</organism>
<comment type="caution">
    <text evidence="1">The sequence shown here is derived from an EMBL/GenBank/DDBJ whole genome shotgun (WGS) entry which is preliminary data.</text>
</comment>
<protein>
    <submittedName>
        <fullName evidence="1">Uncharacterized protein</fullName>
    </submittedName>
</protein>
<reference evidence="1 2" key="1">
    <citation type="submission" date="2018-03" db="EMBL/GenBank/DDBJ databases">
        <title>Genomic Encyclopedia of Archaeal and Bacterial Type Strains, Phase II (KMG-II): from individual species to whole genera.</title>
        <authorList>
            <person name="Goeker M."/>
        </authorList>
    </citation>
    <scope>NUCLEOTIDE SEQUENCE [LARGE SCALE GENOMIC DNA]</scope>
    <source>
        <strain evidence="1 2">DSM 24859</strain>
    </source>
</reference>
<name>A0A2P8HPM9_CHINA</name>
<dbReference type="AlphaFoldDB" id="A0A2P8HPM9"/>
<proteinExistence type="predicted"/>
<dbReference type="EMBL" id="PYAW01000002">
    <property type="protein sequence ID" value="PSL48165.1"/>
    <property type="molecule type" value="Genomic_DNA"/>
</dbReference>
<evidence type="ECO:0000313" key="1">
    <source>
        <dbReference type="EMBL" id="PSL48165.1"/>
    </source>
</evidence>
<dbReference type="Proteomes" id="UP000240971">
    <property type="component" value="Unassembled WGS sequence"/>
</dbReference>
<gene>
    <name evidence="1" type="ORF">CLV51_1021028</name>
</gene>
<accession>A0A2P8HPM9</accession>